<organism evidence="4">
    <name type="scientific">Clostridium symbiosum</name>
    <name type="common">Bacteroides symbiosus</name>
    <dbReference type="NCBI Taxonomy" id="1512"/>
    <lineage>
        <taxon>Bacteria</taxon>
        <taxon>Bacillati</taxon>
        <taxon>Bacillota</taxon>
        <taxon>Clostridia</taxon>
        <taxon>Lachnospirales</taxon>
        <taxon>Lachnospiraceae</taxon>
        <taxon>Otoolea</taxon>
    </lineage>
</organism>
<keyword evidence="1 2" id="KW-0238">DNA-binding</keyword>
<proteinExistence type="predicted"/>
<evidence type="ECO:0000259" key="3">
    <source>
        <dbReference type="PROSITE" id="PS50977"/>
    </source>
</evidence>
<dbReference type="RefSeq" id="WP_021640581.1">
    <property type="nucleotide sequence ID" value="NZ_CACRUA010000054.1"/>
</dbReference>
<dbReference type="PROSITE" id="PS50977">
    <property type="entry name" value="HTH_TETR_2"/>
    <property type="match status" value="1"/>
</dbReference>
<dbReference type="SUPFAM" id="SSF46689">
    <property type="entry name" value="Homeodomain-like"/>
    <property type="match status" value="1"/>
</dbReference>
<protein>
    <submittedName>
        <fullName evidence="4">Putative DNA-binding transcriptional regulator</fullName>
    </submittedName>
</protein>
<evidence type="ECO:0000313" key="4">
    <source>
        <dbReference type="EMBL" id="VYU76705.1"/>
    </source>
</evidence>
<dbReference type="InterPro" id="IPR050624">
    <property type="entry name" value="HTH-type_Tx_Regulator"/>
</dbReference>
<evidence type="ECO:0000256" key="2">
    <source>
        <dbReference type="PROSITE-ProRule" id="PRU00335"/>
    </source>
</evidence>
<dbReference type="InterPro" id="IPR001647">
    <property type="entry name" value="HTH_TetR"/>
</dbReference>
<dbReference type="AlphaFoldDB" id="A0A6N3HIR4"/>
<gene>
    <name evidence="4" type="ORF">CSLFYP84_03906</name>
</gene>
<evidence type="ECO:0000256" key="1">
    <source>
        <dbReference type="ARBA" id="ARBA00023125"/>
    </source>
</evidence>
<dbReference type="EMBL" id="CACRUA010000054">
    <property type="protein sequence ID" value="VYU76705.1"/>
    <property type="molecule type" value="Genomic_DNA"/>
</dbReference>
<dbReference type="Gene3D" id="1.10.357.10">
    <property type="entry name" value="Tetracycline Repressor, domain 2"/>
    <property type="match status" value="1"/>
</dbReference>
<feature type="DNA-binding region" description="H-T-H motif" evidence="2">
    <location>
        <begin position="30"/>
        <end position="49"/>
    </location>
</feature>
<name>A0A6N3HIR4_CLOSY</name>
<dbReference type="PANTHER" id="PTHR43479:SF11">
    <property type="entry name" value="ACREF_ENVCD OPERON REPRESSOR-RELATED"/>
    <property type="match status" value="1"/>
</dbReference>
<dbReference type="Pfam" id="PF00440">
    <property type="entry name" value="TetR_N"/>
    <property type="match status" value="1"/>
</dbReference>
<dbReference type="InterPro" id="IPR009057">
    <property type="entry name" value="Homeodomain-like_sf"/>
</dbReference>
<sequence length="189" mass="21660">MTKKEQDARERIISSAIEILYEVSDIEKITVRQIAERANVGIGTINYHFNSKDNLLSFAIGEVMANRVNEFLKPQKNSHLDPVENLKTMLKEVCSVAVANKKLVQFMLAKIISDGDMKTPLYFMPFLKEVFRNEKEEIELRVIALQILQPIQLAGISPASFLMYSGVDFYDENDRNKFIDMLVNNVIKN</sequence>
<feature type="domain" description="HTH tetR-type" evidence="3">
    <location>
        <begin position="6"/>
        <end position="67"/>
    </location>
</feature>
<dbReference type="GO" id="GO:0003677">
    <property type="term" value="F:DNA binding"/>
    <property type="evidence" value="ECO:0007669"/>
    <property type="project" value="UniProtKB-UniRule"/>
</dbReference>
<accession>A0A6N3HIR4</accession>
<reference evidence="4" key="1">
    <citation type="submission" date="2019-11" db="EMBL/GenBank/DDBJ databases">
        <authorList>
            <person name="Feng L."/>
        </authorList>
    </citation>
    <scope>NUCLEOTIDE SEQUENCE</scope>
    <source>
        <strain evidence="4">CsymbiosumLFYP84</strain>
    </source>
</reference>
<dbReference type="PANTHER" id="PTHR43479">
    <property type="entry name" value="ACREF/ENVCD OPERON REPRESSOR-RELATED"/>
    <property type="match status" value="1"/>
</dbReference>